<dbReference type="Pfam" id="PF00218">
    <property type="entry name" value="IGPS"/>
    <property type="match status" value="1"/>
</dbReference>
<dbReference type="InterPro" id="IPR013798">
    <property type="entry name" value="Indole-3-glycerol_P_synth_dom"/>
</dbReference>
<evidence type="ECO:0000256" key="9">
    <source>
        <dbReference type="ARBA" id="ARBA00023239"/>
    </source>
</evidence>
<evidence type="ECO:0000256" key="8">
    <source>
        <dbReference type="ARBA" id="ARBA00023141"/>
    </source>
</evidence>
<dbReference type="Proteomes" id="UP000543804">
    <property type="component" value="Unassembled WGS sequence"/>
</dbReference>
<evidence type="ECO:0000256" key="5">
    <source>
        <dbReference type="ARBA" id="ARBA00022605"/>
    </source>
</evidence>
<comment type="caution">
    <text evidence="11">The sequence shown here is derived from an EMBL/GenBank/DDBJ whole genome shotgun (WGS) entry which is preliminary data.</text>
</comment>
<protein>
    <recommendedName>
        <fullName evidence="4">indole-3-glycerol-phosphate synthase</fullName>
        <ecNumber evidence="4">4.1.1.48</ecNumber>
    </recommendedName>
</protein>
<dbReference type="PANTHER" id="PTHR22854">
    <property type="entry name" value="TRYPTOPHAN BIOSYNTHESIS PROTEIN"/>
    <property type="match status" value="1"/>
</dbReference>
<comment type="pathway">
    <text evidence="2">Amino-acid biosynthesis; L-tryptophan biosynthesis; L-tryptophan from chorismate: step 4/5.</text>
</comment>
<dbReference type="GO" id="GO:0004640">
    <property type="term" value="F:phosphoribosylanthranilate isomerase activity"/>
    <property type="evidence" value="ECO:0007669"/>
    <property type="project" value="TreeGrafter"/>
</dbReference>
<organism evidence="11 12">
    <name type="scientific">Selenomonas bovis</name>
    <dbReference type="NCBI Taxonomy" id="416586"/>
    <lineage>
        <taxon>Bacteria</taxon>
        <taxon>Bacillati</taxon>
        <taxon>Bacillota</taxon>
        <taxon>Negativicutes</taxon>
        <taxon>Selenomonadales</taxon>
        <taxon>Selenomonadaceae</taxon>
        <taxon>Selenomonas</taxon>
    </lineage>
</organism>
<dbReference type="NCBIfam" id="NF001377">
    <property type="entry name" value="PRK00278.2-4"/>
    <property type="match status" value="1"/>
</dbReference>
<feature type="domain" description="Indole-3-glycerol phosphate synthase" evidence="10">
    <location>
        <begin position="5"/>
        <end position="252"/>
    </location>
</feature>
<dbReference type="PANTHER" id="PTHR22854:SF2">
    <property type="entry name" value="INDOLE-3-GLYCEROL-PHOSPHATE SYNTHASE"/>
    <property type="match status" value="1"/>
</dbReference>
<evidence type="ECO:0000256" key="2">
    <source>
        <dbReference type="ARBA" id="ARBA00004696"/>
    </source>
</evidence>
<keyword evidence="7" id="KW-0822">Tryptophan biosynthesis</keyword>
<comment type="catalytic activity">
    <reaction evidence="1">
        <text>1-(2-carboxyphenylamino)-1-deoxy-D-ribulose 5-phosphate + H(+) = (1S,2R)-1-C-(indol-3-yl)glycerol 3-phosphate + CO2 + H2O</text>
        <dbReference type="Rhea" id="RHEA:23476"/>
        <dbReference type="ChEBI" id="CHEBI:15377"/>
        <dbReference type="ChEBI" id="CHEBI:15378"/>
        <dbReference type="ChEBI" id="CHEBI:16526"/>
        <dbReference type="ChEBI" id="CHEBI:58613"/>
        <dbReference type="ChEBI" id="CHEBI:58866"/>
        <dbReference type="EC" id="4.1.1.48"/>
    </reaction>
</comment>
<dbReference type="InterPro" id="IPR013785">
    <property type="entry name" value="Aldolase_TIM"/>
</dbReference>
<evidence type="ECO:0000256" key="3">
    <source>
        <dbReference type="ARBA" id="ARBA00008737"/>
    </source>
</evidence>
<keyword evidence="6" id="KW-0210">Decarboxylase</keyword>
<gene>
    <name evidence="11" type="primary">trpC</name>
    <name evidence="11" type="ORF">HF878_00775</name>
</gene>
<dbReference type="InterPro" id="IPR045186">
    <property type="entry name" value="Indole-3-glycerol_P_synth"/>
</dbReference>
<dbReference type="EMBL" id="JABAFA010000001">
    <property type="protein sequence ID" value="NMD98020.1"/>
    <property type="molecule type" value="Genomic_DNA"/>
</dbReference>
<evidence type="ECO:0000313" key="12">
    <source>
        <dbReference type="Proteomes" id="UP000543804"/>
    </source>
</evidence>
<dbReference type="FunFam" id="3.20.20.70:FF:000024">
    <property type="entry name" value="Indole-3-glycerol phosphate synthase"/>
    <property type="match status" value="1"/>
</dbReference>
<proteinExistence type="inferred from homology"/>
<evidence type="ECO:0000256" key="6">
    <source>
        <dbReference type="ARBA" id="ARBA00022793"/>
    </source>
</evidence>
<dbReference type="GO" id="GO:0000162">
    <property type="term" value="P:L-tryptophan biosynthetic process"/>
    <property type="evidence" value="ECO:0007669"/>
    <property type="project" value="UniProtKB-UniPathway"/>
</dbReference>
<keyword evidence="5" id="KW-0028">Amino-acid biosynthesis</keyword>
<evidence type="ECO:0000256" key="1">
    <source>
        <dbReference type="ARBA" id="ARBA00001633"/>
    </source>
</evidence>
<comment type="similarity">
    <text evidence="3">Belongs to the TrpC family.</text>
</comment>
<keyword evidence="12" id="KW-1185">Reference proteome</keyword>
<dbReference type="AlphaFoldDB" id="A0A848B1E3"/>
<reference evidence="11 12" key="1">
    <citation type="submission" date="2020-04" db="EMBL/GenBank/DDBJ databases">
        <authorList>
            <person name="Hitch T.C.A."/>
            <person name="Wylensek D."/>
            <person name="Clavel T."/>
        </authorList>
    </citation>
    <scope>NUCLEOTIDE SEQUENCE [LARGE SCALE GENOMIC DNA]</scope>
    <source>
        <strain evidence="11 12">PG-130-P53-12</strain>
    </source>
</reference>
<dbReference type="CDD" id="cd00331">
    <property type="entry name" value="IGPS"/>
    <property type="match status" value="1"/>
</dbReference>
<name>A0A848B1E3_9FIRM</name>
<dbReference type="InterPro" id="IPR011060">
    <property type="entry name" value="RibuloseP-bd_barrel"/>
</dbReference>
<keyword evidence="8" id="KW-0057">Aromatic amino acid biosynthesis</keyword>
<dbReference type="RefSeq" id="WP_026327914.1">
    <property type="nucleotide sequence ID" value="NZ_JABAFA010000001.1"/>
</dbReference>
<sequence length="264" mass="29520">MRDILAEIVEKKKDIVREAKERLPLAEVKARLRPGTFRMAERFRAEPWSLIAECKLQSPAKGRLNRTHTVDQLARIYEANGASMLSVHTDPHFLGCNEDFVRVRKEVALPLLRKDFVIDEYQLYEARLLGADAVLLIARILTPAQLKEYLYTTWSLGMDALIEVHDERDMAAALATPAEFIGINNRNLVTFTTSIENTLALLPFADRSRTLISESGVFTHEDAEKLRDAGCDGILVGEGLVRAEDIAAQTRAFVGVGKEQEATA</sequence>
<dbReference type="UniPathway" id="UPA00035">
    <property type="reaction ID" value="UER00043"/>
</dbReference>
<dbReference type="Gene3D" id="3.20.20.70">
    <property type="entry name" value="Aldolase class I"/>
    <property type="match status" value="1"/>
</dbReference>
<evidence type="ECO:0000256" key="4">
    <source>
        <dbReference type="ARBA" id="ARBA00012362"/>
    </source>
</evidence>
<dbReference type="SUPFAM" id="SSF51366">
    <property type="entry name" value="Ribulose-phoshate binding barrel"/>
    <property type="match status" value="1"/>
</dbReference>
<evidence type="ECO:0000256" key="7">
    <source>
        <dbReference type="ARBA" id="ARBA00022822"/>
    </source>
</evidence>
<dbReference type="GO" id="GO:0004425">
    <property type="term" value="F:indole-3-glycerol-phosphate synthase activity"/>
    <property type="evidence" value="ECO:0007669"/>
    <property type="project" value="UniProtKB-EC"/>
</dbReference>
<evidence type="ECO:0000313" key="11">
    <source>
        <dbReference type="EMBL" id="NMD98020.1"/>
    </source>
</evidence>
<keyword evidence="9 11" id="KW-0456">Lyase</keyword>
<dbReference type="EC" id="4.1.1.48" evidence="4"/>
<accession>A0A848B1E3</accession>
<evidence type="ECO:0000259" key="10">
    <source>
        <dbReference type="Pfam" id="PF00218"/>
    </source>
</evidence>